<proteinExistence type="predicted"/>
<accession>A0A382YAJ0</accession>
<reference evidence="1" key="1">
    <citation type="submission" date="2018-05" db="EMBL/GenBank/DDBJ databases">
        <authorList>
            <person name="Lanie J.A."/>
            <person name="Ng W.-L."/>
            <person name="Kazmierczak K.M."/>
            <person name="Andrzejewski T.M."/>
            <person name="Davidsen T.M."/>
            <person name="Wayne K.J."/>
            <person name="Tettelin H."/>
            <person name="Glass J.I."/>
            <person name="Rusch D."/>
            <person name="Podicherti R."/>
            <person name="Tsui H.-C.T."/>
            <person name="Winkler M.E."/>
        </authorList>
    </citation>
    <scope>NUCLEOTIDE SEQUENCE</scope>
</reference>
<gene>
    <name evidence="1" type="ORF">METZ01_LOCUS432725</name>
</gene>
<evidence type="ECO:0000313" key="1">
    <source>
        <dbReference type="EMBL" id="SVD79871.1"/>
    </source>
</evidence>
<sequence>APIDLPADYDTIRDVILSNTDQRQE</sequence>
<dbReference type="EMBL" id="UINC01173977">
    <property type="protein sequence ID" value="SVD79871.1"/>
    <property type="molecule type" value="Genomic_DNA"/>
</dbReference>
<name>A0A382YAJ0_9ZZZZ</name>
<dbReference type="AlphaFoldDB" id="A0A382YAJ0"/>
<feature type="non-terminal residue" evidence="1">
    <location>
        <position position="1"/>
    </location>
</feature>
<protein>
    <submittedName>
        <fullName evidence="1">Uncharacterized protein</fullName>
    </submittedName>
</protein>
<organism evidence="1">
    <name type="scientific">marine metagenome</name>
    <dbReference type="NCBI Taxonomy" id="408172"/>
    <lineage>
        <taxon>unclassified sequences</taxon>
        <taxon>metagenomes</taxon>
        <taxon>ecological metagenomes</taxon>
    </lineage>
</organism>